<name>A0ABY5ZMF9_9BACT</name>
<evidence type="ECO:0000256" key="1">
    <source>
        <dbReference type="ARBA" id="ARBA00023122"/>
    </source>
</evidence>
<evidence type="ECO:0000313" key="4">
    <source>
        <dbReference type="EMBL" id="UWZ79015.1"/>
    </source>
</evidence>
<dbReference type="InterPro" id="IPR051257">
    <property type="entry name" value="Diverse_CBS-Domain"/>
</dbReference>
<sequence>MLKAKDIMTREVISVTPDTRIEELARLFMEKGVNAMPVVTEGDKLFGIVTETDLVAQDRPLHIPTVINIFDWVIYLQSQKDFAEEVAKITAQTVEQICAQDVVSCDPETPVPQIAQLMTENQAHLIPVVEQGRVVGVVARLDIIRAMGK</sequence>
<dbReference type="InterPro" id="IPR046342">
    <property type="entry name" value="CBS_dom_sf"/>
</dbReference>
<dbReference type="PROSITE" id="PS51371">
    <property type="entry name" value="CBS"/>
    <property type="match status" value="2"/>
</dbReference>
<dbReference type="Pfam" id="PF00571">
    <property type="entry name" value="CBS"/>
    <property type="match status" value="2"/>
</dbReference>
<gene>
    <name evidence="4" type="ORF">L9S41_15220</name>
</gene>
<feature type="domain" description="CBS" evidence="3">
    <location>
        <begin position="8"/>
        <end position="65"/>
    </location>
</feature>
<proteinExistence type="predicted"/>
<dbReference type="PANTHER" id="PTHR43080">
    <property type="entry name" value="CBS DOMAIN-CONTAINING PROTEIN CBSX3, MITOCHONDRIAL"/>
    <property type="match status" value="1"/>
</dbReference>
<dbReference type="SMART" id="SM00116">
    <property type="entry name" value="CBS"/>
    <property type="match status" value="2"/>
</dbReference>
<organism evidence="4 5">
    <name type="scientific">Geoalkalibacter halelectricus</name>
    <dbReference type="NCBI Taxonomy" id="2847045"/>
    <lineage>
        <taxon>Bacteria</taxon>
        <taxon>Pseudomonadati</taxon>
        <taxon>Thermodesulfobacteriota</taxon>
        <taxon>Desulfuromonadia</taxon>
        <taxon>Desulfuromonadales</taxon>
        <taxon>Geoalkalibacteraceae</taxon>
        <taxon>Geoalkalibacter</taxon>
    </lineage>
</organism>
<keyword evidence="1 2" id="KW-0129">CBS domain</keyword>
<evidence type="ECO:0000259" key="3">
    <source>
        <dbReference type="PROSITE" id="PS51371"/>
    </source>
</evidence>
<feature type="domain" description="CBS" evidence="3">
    <location>
        <begin position="98"/>
        <end position="149"/>
    </location>
</feature>
<keyword evidence="5" id="KW-1185">Reference proteome</keyword>
<protein>
    <submittedName>
        <fullName evidence="4">CBS domain-containing protein</fullName>
    </submittedName>
</protein>
<dbReference type="CDD" id="cd04586">
    <property type="entry name" value="CBS_pair_BON_assoc"/>
    <property type="match status" value="1"/>
</dbReference>
<evidence type="ECO:0000313" key="5">
    <source>
        <dbReference type="Proteomes" id="UP001060414"/>
    </source>
</evidence>
<dbReference type="RefSeq" id="WP_260747370.1">
    <property type="nucleotide sequence ID" value="NZ_CP092109.1"/>
</dbReference>
<evidence type="ECO:0000256" key="2">
    <source>
        <dbReference type="PROSITE-ProRule" id="PRU00703"/>
    </source>
</evidence>
<dbReference type="Proteomes" id="UP001060414">
    <property type="component" value="Chromosome"/>
</dbReference>
<accession>A0ABY5ZMF9</accession>
<reference evidence="4" key="1">
    <citation type="journal article" date="2022" name="Environ. Microbiol.">
        <title>Geoalkalibacter halelectricus SAP #1 sp. nov. possessing extracellular electron transfer and mineral#reducing capabilities from a haloalkaline environment.</title>
        <authorList>
            <person name="Yadav S."/>
            <person name="Singh R."/>
            <person name="Sundharam S.S."/>
            <person name="Chaudhary S."/>
            <person name="Krishnamurthi S."/>
            <person name="Patil S.A."/>
        </authorList>
    </citation>
    <scope>NUCLEOTIDE SEQUENCE</scope>
    <source>
        <strain evidence="4">SAP-1</strain>
    </source>
</reference>
<dbReference type="SUPFAM" id="SSF54631">
    <property type="entry name" value="CBS-domain pair"/>
    <property type="match status" value="1"/>
</dbReference>
<dbReference type="Gene3D" id="3.10.580.10">
    <property type="entry name" value="CBS-domain"/>
    <property type="match status" value="1"/>
</dbReference>
<dbReference type="EMBL" id="CP092109">
    <property type="protein sequence ID" value="UWZ79015.1"/>
    <property type="molecule type" value="Genomic_DNA"/>
</dbReference>
<dbReference type="PANTHER" id="PTHR43080:SF29">
    <property type="entry name" value="OS02G0818000 PROTEIN"/>
    <property type="match status" value="1"/>
</dbReference>
<dbReference type="InterPro" id="IPR000644">
    <property type="entry name" value="CBS_dom"/>
</dbReference>